<evidence type="ECO:0000313" key="4">
    <source>
        <dbReference type="Proteomes" id="UP000281553"/>
    </source>
</evidence>
<keyword evidence="4" id="KW-1185">Reference proteome</keyword>
<dbReference type="Pfam" id="PF04063">
    <property type="entry name" value="DUF383"/>
    <property type="match status" value="1"/>
</dbReference>
<feature type="signal peptide" evidence="1">
    <location>
        <begin position="1"/>
        <end position="21"/>
    </location>
</feature>
<protein>
    <recommendedName>
        <fullName evidence="2">Protein HGH1 N-terminal domain-containing protein</fullName>
    </recommendedName>
</protein>
<reference evidence="3 4" key="1">
    <citation type="submission" date="2018-11" db="EMBL/GenBank/DDBJ databases">
        <authorList>
            <consortium name="Pathogen Informatics"/>
        </authorList>
    </citation>
    <scope>NUCLEOTIDE SEQUENCE [LARGE SCALE GENOMIC DNA]</scope>
</reference>
<feature type="domain" description="Protein HGH1 N-terminal" evidence="2">
    <location>
        <begin position="82"/>
        <end position="175"/>
    </location>
</feature>
<dbReference type="EMBL" id="UYRU01073842">
    <property type="protein sequence ID" value="VDN23916.1"/>
    <property type="molecule type" value="Genomic_DNA"/>
</dbReference>
<dbReference type="AlphaFoldDB" id="A0A3P7Q0G9"/>
<accession>A0A3P7Q0G9</accession>
<sequence>MELIKPAGGLAMLLVWELGVPVPWKWVAPHRIQVERLMCIGRGPTGEDHCEFPISNAADQAIKRQGLVAEGRKGAKRKVFQRNVEVDKIVVLVLDNQGCMGDLSTRTSVLGAIKNCCFEDKFHADLCSDADDLFSKLLLRLCGPEDKLDLKDIQSLSPVLQSVYGTEKALRESDSILKNTICEALLQAVPDGWGSGILVHVYKKGDKTICGIYRTINLIDVAANIFAIVLKRFQSVRDSRTRPNQAGFRAGLGCADQIFTLRRILEFCHSYQQPTAVCFVYFAAVFDSIHRESPWRIMELDGVPTKLIAMIKAYYRSTTARVLVHN</sequence>
<dbReference type="InterPro" id="IPR007205">
    <property type="entry name" value="Protein_HGH1_N"/>
</dbReference>
<keyword evidence="1" id="KW-0732">Signal</keyword>
<evidence type="ECO:0000313" key="3">
    <source>
        <dbReference type="EMBL" id="VDN23916.1"/>
    </source>
</evidence>
<evidence type="ECO:0000256" key="1">
    <source>
        <dbReference type="SAM" id="SignalP"/>
    </source>
</evidence>
<organism evidence="3 4">
    <name type="scientific">Dibothriocephalus latus</name>
    <name type="common">Fish tapeworm</name>
    <name type="synonym">Diphyllobothrium latum</name>
    <dbReference type="NCBI Taxonomy" id="60516"/>
    <lineage>
        <taxon>Eukaryota</taxon>
        <taxon>Metazoa</taxon>
        <taxon>Spiralia</taxon>
        <taxon>Lophotrochozoa</taxon>
        <taxon>Platyhelminthes</taxon>
        <taxon>Cestoda</taxon>
        <taxon>Eucestoda</taxon>
        <taxon>Diphyllobothriidea</taxon>
        <taxon>Diphyllobothriidae</taxon>
        <taxon>Dibothriocephalus</taxon>
    </lineage>
</organism>
<proteinExistence type="predicted"/>
<name>A0A3P7Q0G9_DIBLA</name>
<evidence type="ECO:0000259" key="2">
    <source>
        <dbReference type="Pfam" id="PF04063"/>
    </source>
</evidence>
<feature type="non-terminal residue" evidence="3">
    <location>
        <position position="326"/>
    </location>
</feature>
<dbReference type="Proteomes" id="UP000281553">
    <property type="component" value="Unassembled WGS sequence"/>
</dbReference>
<dbReference type="OrthoDB" id="6142323at2759"/>
<gene>
    <name evidence="3" type="ORF">DILT_LOCUS14344</name>
</gene>
<dbReference type="PANTHER" id="PTHR47027:SF20">
    <property type="entry name" value="REVERSE TRANSCRIPTASE-LIKE PROTEIN WITH RNA-DIRECTED DNA POLYMERASE DOMAIN"/>
    <property type="match status" value="1"/>
</dbReference>
<feature type="chain" id="PRO_5018059801" description="Protein HGH1 N-terminal domain-containing protein" evidence="1">
    <location>
        <begin position="22"/>
        <end position="326"/>
    </location>
</feature>
<dbReference type="PANTHER" id="PTHR47027">
    <property type="entry name" value="REVERSE TRANSCRIPTASE DOMAIN-CONTAINING PROTEIN"/>
    <property type="match status" value="1"/>
</dbReference>